<evidence type="ECO:0000256" key="4">
    <source>
        <dbReference type="ARBA" id="ARBA00022840"/>
    </source>
</evidence>
<evidence type="ECO:0000313" key="9">
    <source>
        <dbReference type="Proteomes" id="UP000187406"/>
    </source>
</evidence>
<dbReference type="GO" id="GO:0007165">
    <property type="term" value="P:signal transduction"/>
    <property type="evidence" value="ECO:0007669"/>
    <property type="project" value="TreeGrafter"/>
</dbReference>
<dbReference type="PROSITE" id="PS00108">
    <property type="entry name" value="PROTEIN_KINASE_ST"/>
    <property type="match status" value="1"/>
</dbReference>
<dbReference type="InterPro" id="IPR017441">
    <property type="entry name" value="Protein_kinase_ATP_BS"/>
</dbReference>
<evidence type="ECO:0000313" key="8">
    <source>
        <dbReference type="EMBL" id="GAV81008.1"/>
    </source>
</evidence>
<dbReference type="InParanoid" id="A0A1Q3CLR6"/>
<sequence>MDWVRGETIGCGSFATVSLATTPGSNTKSSCLQLPSLMAVKSCNSQCCDTLKNEKNILDQIGLCPQIIQCFGEDYTIEKGETLYNLLLEYASRGTVADLIKKANGGLPETDVKSYTRSMLKGLRHIHSKGFAHCDIKLENILVCDNGDAKIADFGLAAKSGVKGEHNYNVEGESRIEYRGTPLYMSPESVNENEYSSSGDVWALGCAVSEMVSGQKVWSHRRGWNVAALLIKIGVSDELPGIPEELSEEGKDFLYKCFVKDPRNRWTAEMLLDHPFVSGVVDDDDDDVDVDTVTFKNWGDEELYSNSPRGPFDLVETVPDYYSWSDEEEEMEVGSRFDDPMDRGCSPLDRIRKLDSDQRIDWSVSGSWVTVR</sequence>
<keyword evidence="6" id="KW-0723">Serine/threonine-protein kinase</keyword>
<name>A0A1Q3CLR6_CEPFO</name>
<protein>
    <submittedName>
        <fullName evidence="8">Pkinase domain-containing protein</fullName>
    </submittedName>
</protein>
<evidence type="ECO:0000256" key="5">
    <source>
        <dbReference type="PROSITE-ProRule" id="PRU10141"/>
    </source>
</evidence>
<dbReference type="InterPro" id="IPR052751">
    <property type="entry name" value="Plant_MAPKKK"/>
</dbReference>
<dbReference type="EMBL" id="BDDD01002307">
    <property type="protein sequence ID" value="GAV81008.1"/>
    <property type="molecule type" value="Genomic_DNA"/>
</dbReference>
<dbReference type="Gene3D" id="1.10.510.10">
    <property type="entry name" value="Transferase(Phosphotransferase) domain 1"/>
    <property type="match status" value="1"/>
</dbReference>
<comment type="caution">
    <text evidence="8">The sequence shown here is derived from an EMBL/GenBank/DDBJ whole genome shotgun (WGS) entry which is preliminary data.</text>
</comment>
<keyword evidence="1" id="KW-0808">Transferase</keyword>
<keyword evidence="3 8" id="KW-0418">Kinase</keyword>
<evidence type="ECO:0000256" key="2">
    <source>
        <dbReference type="ARBA" id="ARBA00022741"/>
    </source>
</evidence>
<dbReference type="AlphaFoldDB" id="A0A1Q3CLR6"/>
<dbReference type="OrthoDB" id="8693905at2759"/>
<dbReference type="GO" id="GO:0004674">
    <property type="term" value="F:protein serine/threonine kinase activity"/>
    <property type="evidence" value="ECO:0007669"/>
    <property type="project" value="UniProtKB-KW"/>
</dbReference>
<dbReference type="SMART" id="SM00220">
    <property type="entry name" value="S_TKc"/>
    <property type="match status" value="1"/>
</dbReference>
<dbReference type="Proteomes" id="UP000187406">
    <property type="component" value="Unassembled WGS sequence"/>
</dbReference>
<keyword evidence="2 5" id="KW-0547">Nucleotide-binding</keyword>
<gene>
    <name evidence="8" type="ORF">CFOL_v3_24467</name>
</gene>
<dbReference type="InterPro" id="IPR000719">
    <property type="entry name" value="Prot_kinase_dom"/>
</dbReference>
<dbReference type="STRING" id="3775.A0A1Q3CLR6"/>
<dbReference type="FunCoup" id="A0A1Q3CLR6">
    <property type="interactions" value="370"/>
</dbReference>
<keyword evidence="9" id="KW-1185">Reference proteome</keyword>
<feature type="domain" description="Protein kinase" evidence="7">
    <location>
        <begin position="3"/>
        <end position="277"/>
    </location>
</feature>
<organism evidence="8 9">
    <name type="scientific">Cephalotus follicularis</name>
    <name type="common">Albany pitcher plant</name>
    <dbReference type="NCBI Taxonomy" id="3775"/>
    <lineage>
        <taxon>Eukaryota</taxon>
        <taxon>Viridiplantae</taxon>
        <taxon>Streptophyta</taxon>
        <taxon>Embryophyta</taxon>
        <taxon>Tracheophyta</taxon>
        <taxon>Spermatophyta</taxon>
        <taxon>Magnoliopsida</taxon>
        <taxon>eudicotyledons</taxon>
        <taxon>Gunneridae</taxon>
        <taxon>Pentapetalae</taxon>
        <taxon>rosids</taxon>
        <taxon>fabids</taxon>
        <taxon>Oxalidales</taxon>
        <taxon>Cephalotaceae</taxon>
        <taxon>Cephalotus</taxon>
    </lineage>
</organism>
<dbReference type="InterPro" id="IPR008271">
    <property type="entry name" value="Ser/Thr_kinase_AS"/>
</dbReference>
<feature type="binding site" evidence="5">
    <location>
        <position position="41"/>
    </location>
    <ligand>
        <name>ATP</name>
        <dbReference type="ChEBI" id="CHEBI:30616"/>
    </ligand>
</feature>
<evidence type="ECO:0000259" key="7">
    <source>
        <dbReference type="PROSITE" id="PS50011"/>
    </source>
</evidence>
<evidence type="ECO:0000256" key="3">
    <source>
        <dbReference type="ARBA" id="ARBA00022777"/>
    </source>
</evidence>
<evidence type="ECO:0000256" key="1">
    <source>
        <dbReference type="ARBA" id="ARBA00022679"/>
    </source>
</evidence>
<dbReference type="InterPro" id="IPR011009">
    <property type="entry name" value="Kinase-like_dom_sf"/>
</dbReference>
<dbReference type="Pfam" id="PF00069">
    <property type="entry name" value="Pkinase"/>
    <property type="match status" value="1"/>
</dbReference>
<dbReference type="PANTHER" id="PTHR48011">
    <property type="entry name" value="CCR4-NOT TRANSCRIPTIONAL COMPLEX SUBUNIT CAF120-RELATED"/>
    <property type="match status" value="1"/>
</dbReference>
<evidence type="ECO:0000256" key="6">
    <source>
        <dbReference type="RuleBase" id="RU000304"/>
    </source>
</evidence>
<dbReference type="PROSITE" id="PS00107">
    <property type="entry name" value="PROTEIN_KINASE_ATP"/>
    <property type="match status" value="1"/>
</dbReference>
<keyword evidence="4 5" id="KW-0067">ATP-binding</keyword>
<dbReference type="SUPFAM" id="SSF56112">
    <property type="entry name" value="Protein kinase-like (PK-like)"/>
    <property type="match status" value="1"/>
</dbReference>
<proteinExistence type="inferred from homology"/>
<dbReference type="PANTHER" id="PTHR48011:SF18">
    <property type="entry name" value="MITOGEN-ACTIVATED PROTEIN KINASE KINASE KINASE 19-RELATED"/>
    <property type="match status" value="1"/>
</dbReference>
<dbReference type="GO" id="GO:0005524">
    <property type="term" value="F:ATP binding"/>
    <property type="evidence" value="ECO:0007669"/>
    <property type="project" value="UniProtKB-UniRule"/>
</dbReference>
<comment type="similarity">
    <text evidence="6">Belongs to the protein kinase superfamily.</text>
</comment>
<accession>A0A1Q3CLR6</accession>
<dbReference type="CDD" id="cd06606">
    <property type="entry name" value="STKc_MAPKKK"/>
    <property type="match status" value="1"/>
</dbReference>
<dbReference type="PROSITE" id="PS50011">
    <property type="entry name" value="PROTEIN_KINASE_DOM"/>
    <property type="match status" value="1"/>
</dbReference>
<reference evidence="9" key="1">
    <citation type="submission" date="2016-04" db="EMBL/GenBank/DDBJ databases">
        <title>Cephalotus genome sequencing.</title>
        <authorList>
            <person name="Fukushima K."/>
            <person name="Hasebe M."/>
            <person name="Fang X."/>
        </authorList>
    </citation>
    <scope>NUCLEOTIDE SEQUENCE [LARGE SCALE GENOMIC DNA]</scope>
    <source>
        <strain evidence="9">cv. St1</strain>
    </source>
</reference>